<dbReference type="SMART" id="SM00212">
    <property type="entry name" value="UBCc"/>
    <property type="match status" value="1"/>
</dbReference>
<feature type="domain" description="UBC core" evidence="10">
    <location>
        <begin position="862"/>
        <end position="1022"/>
    </location>
</feature>
<dbReference type="InterPro" id="IPR016024">
    <property type="entry name" value="ARM-type_fold"/>
</dbReference>
<feature type="region of interest" description="Disordered" evidence="9">
    <location>
        <begin position="1084"/>
        <end position="1103"/>
    </location>
</feature>
<dbReference type="iPTMnet" id="A2ZR04"/>
<name>A2ZR04_ORYSJ</name>
<feature type="domain" description="VHS" evidence="11">
    <location>
        <begin position="35"/>
        <end position="89"/>
    </location>
</feature>
<dbReference type="GO" id="GO:0035091">
    <property type="term" value="F:phosphatidylinositol binding"/>
    <property type="evidence" value="ECO:0007669"/>
    <property type="project" value="InterPro"/>
</dbReference>
<evidence type="ECO:0000256" key="9">
    <source>
        <dbReference type="SAM" id="MobiDB-lite"/>
    </source>
</evidence>
<dbReference type="InterPro" id="IPR013809">
    <property type="entry name" value="ENTH"/>
</dbReference>
<dbReference type="InterPro" id="IPR002014">
    <property type="entry name" value="VHS_dom"/>
</dbReference>
<feature type="compositionally biased region" description="Acidic residues" evidence="9">
    <location>
        <begin position="749"/>
        <end position="758"/>
    </location>
</feature>
<dbReference type="PROSITE" id="PS50127">
    <property type="entry name" value="UBC_2"/>
    <property type="match status" value="1"/>
</dbReference>
<dbReference type="Pfam" id="PF00179">
    <property type="entry name" value="UQ_con"/>
    <property type="match status" value="1"/>
</dbReference>
<feature type="region of interest" description="Disordered" evidence="9">
    <location>
        <begin position="403"/>
        <end position="430"/>
    </location>
</feature>
<dbReference type="Gene3D" id="3.10.110.10">
    <property type="entry name" value="Ubiquitin Conjugating Enzyme"/>
    <property type="match status" value="1"/>
</dbReference>
<dbReference type="PANTHER" id="PTHR21514">
    <property type="entry name" value="AP-4 COMPLEX ACCESSORY SUBUNIT TEPSIN"/>
    <property type="match status" value="1"/>
</dbReference>
<evidence type="ECO:0000313" key="12">
    <source>
        <dbReference type="EMBL" id="EAZ11151.1"/>
    </source>
</evidence>
<feature type="compositionally biased region" description="Low complexity" evidence="9">
    <location>
        <begin position="232"/>
        <end position="263"/>
    </location>
</feature>
<dbReference type="AlphaFoldDB" id="A2ZR04"/>
<dbReference type="GO" id="GO:0043130">
    <property type="term" value="F:ubiquitin binding"/>
    <property type="evidence" value="ECO:0007669"/>
    <property type="project" value="InterPro"/>
</dbReference>
<dbReference type="InterPro" id="IPR000608">
    <property type="entry name" value="UBC"/>
</dbReference>
<evidence type="ECO:0000259" key="11">
    <source>
        <dbReference type="PROSITE" id="PS50179"/>
    </source>
</evidence>
<keyword evidence="5" id="KW-0547">Nucleotide-binding</keyword>
<keyword evidence="6" id="KW-0067">ATP-binding</keyword>
<dbReference type="EMBL" id="CM000138">
    <property type="protein sequence ID" value="EAZ11151.1"/>
    <property type="molecule type" value="Genomic_DNA"/>
</dbReference>
<dbReference type="CDD" id="cd23837">
    <property type="entry name" value="UBCc_UBE2O"/>
    <property type="match status" value="1"/>
</dbReference>
<dbReference type="PROSITE" id="PS50179">
    <property type="entry name" value="VHS"/>
    <property type="match status" value="1"/>
</dbReference>
<dbReference type="Proteomes" id="UP000007752">
    <property type="component" value="Chromosome 1"/>
</dbReference>
<dbReference type="CDD" id="cd03572">
    <property type="entry name" value="ENTH_like_Tepsin"/>
    <property type="match status" value="1"/>
</dbReference>
<dbReference type="Gene3D" id="1.25.40.90">
    <property type="match status" value="1"/>
</dbReference>
<evidence type="ECO:0000256" key="8">
    <source>
        <dbReference type="ARBA" id="ARBA00023329"/>
    </source>
</evidence>
<accession>A2ZR04</accession>
<evidence type="ECO:0000256" key="3">
    <source>
        <dbReference type="ARBA" id="ARBA00012486"/>
    </source>
</evidence>
<dbReference type="SMART" id="SM00288">
    <property type="entry name" value="VHS"/>
    <property type="match status" value="1"/>
</dbReference>
<evidence type="ECO:0000259" key="10">
    <source>
        <dbReference type="PROSITE" id="PS50127"/>
    </source>
</evidence>
<dbReference type="Pfam" id="PF01417">
    <property type="entry name" value="ENTH"/>
    <property type="match status" value="1"/>
</dbReference>
<protein>
    <recommendedName>
        <fullName evidence="3">E2 ubiquitin-conjugating enzyme</fullName>
        <ecNumber evidence="3">2.3.2.23</ecNumber>
    </recommendedName>
</protein>
<feature type="region of interest" description="Disordered" evidence="9">
    <location>
        <begin position="222"/>
        <end position="272"/>
    </location>
</feature>
<evidence type="ECO:0000256" key="5">
    <source>
        <dbReference type="ARBA" id="ARBA00022741"/>
    </source>
</evidence>
<proteinExistence type="predicted"/>
<dbReference type="GO" id="GO:0030136">
    <property type="term" value="C:clathrin-coated vesicle"/>
    <property type="evidence" value="ECO:0007669"/>
    <property type="project" value="UniProtKB-SubCell"/>
</dbReference>
<dbReference type="SUPFAM" id="SSF54495">
    <property type="entry name" value="UBC-like"/>
    <property type="match status" value="1"/>
</dbReference>
<dbReference type="InterPro" id="IPR016135">
    <property type="entry name" value="UBQ-conjugating_enzyme/RWD"/>
</dbReference>
<dbReference type="GO" id="GO:0005524">
    <property type="term" value="F:ATP binding"/>
    <property type="evidence" value="ECO:0007669"/>
    <property type="project" value="UniProtKB-KW"/>
</dbReference>
<reference evidence="12" key="1">
    <citation type="journal article" date="2005" name="PLoS Biol.">
        <title>The genomes of Oryza sativa: a history of duplications.</title>
        <authorList>
            <person name="Yu J."/>
            <person name="Wang J."/>
            <person name="Lin W."/>
            <person name="Li S."/>
            <person name="Li H."/>
            <person name="Zhou J."/>
            <person name="Ni P."/>
            <person name="Dong W."/>
            <person name="Hu S."/>
            <person name="Zeng C."/>
            <person name="Zhang J."/>
            <person name="Zhang Y."/>
            <person name="Li R."/>
            <person name="Xu Z."/>
            <person name="Li S."/>
            <person name="Li X."/>
            <person name="Zheng H."/>
            <person name="Cong L."/>
            <person name="Lin L."/>
            <person name="Yin J."/>
            <person name="Geng J."/>
            <person name="Li G."/>
            <person name="Shi J."/>
            <person name="Liu J."/>
            <person name="Lv H."/>
            <person name="Li J."/>
            <person name="Wang J."/>
            <person name="Deng Y."/>
            <person name="Ran L."/>
            <person name="Shi X."/>
            <person name="Wang X."/>
            <person name="Wu Q."/>
            <person name="Li C."/>
            <person name="Ren X."/>
            <person name="Wang J."/>
            <person name="Wang X."/>
            <person name="Li D."/>
            <person name="Liu D."/>
            <person name="Zhang X."/>
            <person name="Ji Z."/>
            <person name="Zhao W."/>
            <person name="Sun Y."/>
            <person name="Zhang Z."/>
            <person name="Bao J."/>
            <person name="Han Y."/>
            <person name="Dong L."/>
            <person name="Ji J."/>
            <person name="Chen P."/>
            <person name="Wu S."/>
            <person name="Liu J."/>
            <person name="Xiao Y."/>
            <person name="Bu D."/>
            <person name="Tan J."/>
            <person name="Yang L."/>
            <person name="Ye C."/>
            <person name="Zhang J."/>
            <person name="Xu J."/>
            <person name="Zhou Y."/>
            <person name="Yu Y."/>
            <person name="Zhang B."/>
            <person name="Zhuang S."/>
            <person name="Wei H."/>
            <person name="Liu B."/>
            <person name="Lei M."/>
            <person name="Yu H."/>
            <person name="Li Y."/>
            <person name="Xu H."/>
            <person name="Wei S."/>
            <person name="He X."/>
            <person name="Fang L."/>
            <person name="Zhang Z."/>
            <person name="Zhang Y."/>
            <person name="Huang X."/>
            <person name="Su Z."/>
            <person name="Tong W."/>
            <person name="Li J."/>
            <person name="Tong Z."/>
            <person name="Li S."/>
            <person name="Ye J."/>
            <person name="Wang L."/>
            <person name="Fang L."/>
            <person name="Lei T."/>
            <person name="Chen C."/>
            <person name="Chen H."/>
            <person name="Xu Z."/>
            <person name="Li H."/>
            <person name="Huang H."/>
            <person name="Zhang F."/>
            <person name="Xu H."/>
            <person name="Li N."/>
            <person name="Zhao C."/>
            <person name="Li S."/>
            <person name="Dong L."/>
            <person name="Huang Y."/>
            <person name="Li L."/>
            <person name="Xi Y."/>
            <person name="Qi Q."/>
            <person name="Li W."/>
            <person name="Zhang B."/>
            <person name="Hu W."/>
            <person name="Zhang Y."/>
            <person name="Tian X."/>
            <person name="Jiao Y."/>
            <person name="Liang X."/>
            <person name="Jin J."/>
            <person name="Gao L."/>
            <person name="Zheng W."/>
            <person name="Hao B."/>
            <person name="Liu S."/>
            <person name="Wang W."/>
            <person name="Yuan L."/>
            <person name="Cao M."/>
            <person name="McDermott J."/>
            <person name="Samudrala R."/>
            <person name="Wang J."/>
            <person name="Wong G.K."/>
            <person name="Yang H."/>
        </authorList>
    </citation>
    <scope>NUCLEOTIDE SEQUENCE [LARGE SCALE GENOMIC DNA]</scope>
</reference>
<dbReference type="GO" id="GO:0061631">
    <property type="term" value="F:ubiquitin conjugating enzyme activity"/>
    <property type="evidence" value="ECO:0007669"/>
    <property type="project" value="UniProtKB-EC"/>
</dbReference>
<gene>
    <name evidence="12" type="ORF">OsJ_00999</name>
</gene>
<keyword evidence="7" id="KW-0333">Golgi apparatus</keyword>
<evidence type="ECO:0000256" key="2">
    <source>
        <dbReference type="ARBA" id="ARBA00004601"/>
    </source>
</evidence>
<dbReference type="FunFam" id="3.10.110.10:FF:000028">
    <property type="entry name" value="Probable ubiquitin-conjugating enzyme E2 23"/>
    <property type="match status" value="1"/>
</dbReference>
<reference evidence="12" key="2">
    <citation type="submission" date="2008-12" db="EMBL/GenBank/DDBJ databases">
        <title>Improved gene annotation of the rice (Oryza sativa) genomes.</title>
        <authorList>
            <person name="Wang J."/>
            <person name="Li R."/>
            <person name="Fan W."/>
            <person name="Huang Q."/>
            <person name="Zhang J."/>
            <person name="Zhou Y."/>
            <person name="Hu Y."/>
            <person name="Zi S."/>
            <person name="Li J."/>
            <person name="Ni P."/>
            <person name="Zheng H."/>
            <person name="Zhang Y."/>
            <person name="Zhao M."/>
            <person name="Hao Q."/>
            <person name="McDermott J."/>
            <person name="Samudrala R."/>
            <person name="Kristiansen K."/>
            <person name="Wong G.K.-S."/>
        </authorList>
    </citation>
    <scope>NUCLEOTIDE SEQUENCE</scope>
</reference>
<dbReference type="InterPro" id="IPR008942">
    <property type="entry name" value="ENTH_VHS"/>
</dbReference>
<dbReference type="PANTHER" id="PTHR21514:SF1">
    <property type="entry name" value="OS01G0232400 PROTEIN"/>
    <property type="match status" value="1"/>
</dbReference>
<dbReference type="GO" id="GO:0005794">
    <property type="term" value="C:Golgi apparatus"/>
    <property type="evidence" value="ECO:0007669"/>
    <property type="project" value="UniProtKB-SubCell"/>
</dbReference>
<dbReference type="InterPro" id="IPR035802">
    <property type="entry name" value="ENTH/VHS_tepsin"/>
</dbReference>
<organism evidence="12">
    <name type="scientific">Oryza sativa subsp. japonica</name>
    <name type="common">Rice</name>
    <dbReference type="NCBI Taxonomy" id="39947"/>
    <lineage>
        <taxon>Eukaryota</taxon>
        <taxon>Viridiplantae</taxon>
        <taxon>Streptophyta</taxon>
        <taxon>Embryophyta</taxon>
        <taxon>Tracheophyta</taxon>
        <taxon>Spermatophyta</taxon>
        <taxon>Magnoliopsida</taxon>
        <taxon>Liliopsida</taxon>
        <taxon>Poales</taxon>
        <taxon>Poaceae</taxon>
        <taxon>BOP clade</taxon>
        <taxon>Oryzoideae</taxon>
        <taxon>Oryzeae</taxon>
        <taxon>Oryzinae</taxon>
        <taxon>Oryza</taxon>
        <taxon>Oryza sativa</taxon>
    </lineage>
</organism>
<feature type="compositionally biased region" description="Basic and acidic residues" evidence="9">
    <location>
        <begin position="1093"/>
        <end position="1102"/>
    </location>
</feature>
<evidence type="ECO:0000256" key="1">
    <source>
        <dbReference type="ARBA" id="ARBA00004132"/>
    </source>
</evidence>
<comment type="subcellular location">
    <subcellularLocation>
        <location evidence="1">Cytoplasmic vesicle</location>
        <location evidence="1">Clathrin-coated vesicle</location>
    </subcellularLocation>
    <subcellularLocation>
        <location evidence="2">Golgi apparatus</location>
        <location evidence="2">trans-Golgi network</location>
    </subcellularLocation>
</comment>
<evidence type="ECO:0000256" key="6">
    <source>
        <dbReference type="ARBA" id="ARBA00022840"/>
    </source>
</evidence>
<evidence type="ECO:0000256" key="4">
    <source>
        <dbReference type="ARBA" id="ARBA00022679"/>
    </source>
</evidence>
<sequence length="1164" mass="127112">MDQSRRAVESYWRSRMVDGVTADDDKVAPVYKLEEICELLRASDASVVKEVADFVLKRLDNKSPVVKQKALRLIKYAVGKSGTDFKREMQRHSAAMRQLVHYKGHPDPLKGDSLNKAVRETANDAIAAIFSTEEPKPAVATEGLGKRIQGFGNTNFEPSRDDKKSFLSELSEVVGIGSASIKQGLSNFAASHSSMITNDNGGPYKSPNLRRSLTTEMDKYGRYDPSEIQGESRSSSGASKNVSSGSWGPSPSSSAPTDDTGSSQTGVKTREERLLDTIATSSGVRLQPTRDALQIFLTEAAKLDAVALSRALENKLNSPLWQVRMKAICVLEAIVRKQDTDPYSIITSYFCENSASVVRCCELPHVSLREKASKVLNLLVGEQPTGSNNFSETKTTVPAAQMPDLIDTGDQDDPGAQNSAQEGSERIMGNSMFTSSVDDLLGGEPIADISTTTSNGNGGDPFADVSFHETADTKDTNDLFSGMTVEEKATAALHDSSSINKNELSDIFGSSPEPFFQERVEDKGTVNDLMAGLNLNGTAQAQPGIKTESNNTVNVSQLFDMNSQTTNVANSAAMTGILGQSFYQQQQVPLQYNLPSQMLLNPAFAGQQLNYGAMSVLLAQQQQLLQNLGNFNAGLGHSSLNAMNSGNASVLPDIFNSSNQPQHVAVMSNSKKDETKAFDFVSVRRRGAGELVVVVVGVVPSGGRGGVGSSTQQQQKRQRCQVGSSDDQVGLSTSNSLQMSEPEPRDFDNGENEEEDYYLDEDDCIYDDGDGYDYEFDGGDYFNQRLADKFDDLDLPPGVEATVPWLQKIITNEEQSSSKLTVEDESANKSANKSQLFKQFDTVKNFSDHHYAATSGDVTKRDWVKRIQHDWKLLEKDLPASIYVRVAEDRMDLLRAAIIGPKGTPYHDGLFFFDIQFSNSYPANPPSVYYHSGGLRINPNLYNNGKVCLSLLGTWAGSGCETWNPSQSTMLQVLVSIQALILNEKPYFNEPGYASYANSVSGERIAMEYNDNTFLHSCRTMLYSLRRPPEHFADLVTSHFRERGHTILAACRYYMEGHKVGSVVPEEKEPEYGDAGASTSSASASAAAAALKPRPDKVDSVSRRPTFNDNLKTLFEELLMEFNVKGADTAKFLAEKVKKSSGATTTAPVGGARYAAEVVDEWMD</sequence>
<evidence type="ECO:0000256" key="7">
    <source>
        <dbReference type="ARBA" id="ARBA00023034"/>
    </source>
</evidence>
<feature type="region of interest" description="Disordered" evidence="9">
    <location>
        <begin position="704"/>
        <end position="758"/>
    </location>
</feature>
<keyword evidence="8" id="KW-0968">Cytoplasmic vesicle</keyword>
<feature type="compositionally biased region" description="Polar residues" evidence="9">
    <location>
        <begin position="722"/>
        <end position="739"/>
    </location>
</feature>
<dbReference type="InterPro" id="IPR039273">
    <property type="entry name" value="TEPSIN"/>
</dbReference>
<dbReference type="EC" id="2.3.2.23" evidence="3"/>
<keyword evidence="4" id="KW-0808">Transferase</keyword>
<dbReference type="SUPFAM" id="SSF48371">
    <property type="entry name" value="ARM repeat"/>
    <property type="match status" value="1"/>
</dbReference>